<reference evidence="3" key="2">
    <citation type="submission" date="2020-05" db="EMBL/GenBank/DDBJ databases">
        <authorList>
            <person name="Kim H.-S."/>
            <person name="Proctor R.H."/>
            <person name="Brown D.W."/>
        </authorList>
    </citation>
    <scope>NUCLEOTIDE SEQUENCE</scope>
    <source>
        <strain evidence="3">NRRL 22465</strain>
    </source>
</reference>
<sequence>MGYSEVLCHICGVSFNISRFRTGTEPRAAAWTNTGDGKYSFVQLPDIYYYMNHAGCSRDSGCFCVERPSDGEPDSMEITDSAYEPLEATQNDSTWELDSNYESESGSEDSQDESDSSSTASEHLYHEFKSYFDDTSHGETGFSEQTKIFTDEGEAKISAIERVAELEHIAGRHCKMTKGYNGHYISVEAMRGCNTFQCLVRKPNRWESEPNDEEFETRGDFFLSGLSDVMASRDGSHSPVFPERHGCREPYAENYIWVPETADEYAMPFHPTCLEVFKRASLFRYGLVDLECLTQWWALETRSNNFDSFPRHDAVKAGRVQWWEHNRGDEFLAANPCFVPGLDSILSAAASDEDHQGCGLEHMEGIQSGQGDIFTGLPSEIQILVLSGLRSRDIANLRLASRAFRRLPQSLFYNLTLREMPWLYEAWSSLPLSFWATTTESELKKRHQDQTDQMASLQSTLRVLQKDARNADEPGFNNTAIEAVKKQIFECRSEFDTMRPTTSVPLLSRTETNWYGLQTDLKRNRKALLGLRNRRRIWKDCQMILSRVDKYRQQGKMLPGEAIDVVEISRLAL</sequence>
<dbReference type="OrthoDB" id="40579at2759"/>
<organism evidence="3 4">
    <name type="scientific">Fusarium zealandicum</name>
    <dbReference type="NCBI Taxonomy" id="1053134"/>
    <lineage>
        <taxon>Eukaryota</taxon>
        <taxon>Fungi</taxon>
        <taxon>Dikarya</taxon>
        <taxon>Ascomycota</taxon>
        <taxon>Pezizomycotina</taxon>
        <taxon>Sordariomycetes</taxon>
        <taxon>Hypocreomycetidae</taxon>
        <taxon>Hypocreales</taxon>
        <taxon>Nectriaceae</taxon>
        <taxon>Fusarium</taxon>
        <taxon>Fusarium staphyleae species complex</taxon>
    </lineage>
</organism>
<dbReference type="EMBL" id="JABEYC010000973">
    <property type="protein sequence ID" value="KAF4971326.1"/>
    <property type="molecule type" value="Genomic_DNA"/>
</dbReference>
<dbReference type="PROSITE" id="PS50181">
    <property type="entry name" value="FBOX"/>
    <property type="match status" value="1"/>
</dbReference>
<feature type="compositionally biased region" description="Polar residues" evidence="1">
    <location>
        <begin position="88"/>
        <end position="97"/>
    </location>
</feature>
<dbReference type="InterPro" id="IPR001810">
    <property type="entry name" value="F-box_dom"/>
</dbReference>
<feature type="domain" description="F-box" evidence="2">
    <location>
        <begin position="371"/>
        <end position="420"/>
    </location>
</feature>
<proteinExistence type="predicted"/>
<name>A0A8H4XEJ5_9HYPO</name>
<dbReference type="CDD" id="cd09917">
    <property type="entry name" value="F-box_SF"/>
    <property type="match status" value="1"/>
</dbReference>
<protein>
    <recommendedName>
        <fullName evidence="2">F-box domain-containing protein</fullName>
    </recommendedName>
</protein>
<evidence type="ECO:0000256" key="1">
    <source>
        <dbReference type="SAM" id="MobiDB-lite"/>
    </source>
</evidence>
<dbReference type="Proteomes" id="UP000635477">
    <property type="component" value="Unassembled WGS sequence"/>
</dbReference>
<reference evidence="3" key="1">
    <citation type="journal article" date="2020" name="BMC Genomics">
        <title>Correction to: Identification and distribution of gene clusters required for synthesis of sphingolipid metabolism inhibitors in diverse species of the filamentous fungus Fusarium.</title>
        <authorList>
            <person name="Kim H.S."/>
            <person name="Lohmar J.M."/>
            <person name="Busman M."/>
            <person name="Brown D.W."/>
            <person name="Naumann T.A."/>
            <person name="Divon H.H."/>
            <person name="Lysoe E."/>
            <person name="Uhlig S."/>
            <person name="Proctor R.H."/>
        </authorList>
    </citation>
    <scope>NUCLEOTIDE SEQUENCE</scope>
    <source>
        <strain evidence="3">NRRL 22465</strain>
    </source>
</reference>
<feature type="compositionally biased region" description="Acidic residues" evidence="1">
    <location>
        <begin position="99"/>
        <end position="115"/>
    </location>
</feature>
<dbReference type="InterPro" id="IPR036047">
    <property type="entry name" value="F-box-like_dom_sf"/>
</dbReference>
<gene>
    <name evidence="3" type="ORF">FZEAL_9876</name>
</gene>
<comment type="caution">
    <text evidence="3">The sequence shown here is derived from an EMBL/GenBank/DDBJ whole genome shotgun (WGS) entry which is preliminary data.</text>
</comment>
<dbReference type="AlphaFoldDB" id="A0A8H4XEJ5"/>
<accession>A0A8H4XEJ5</accession>
<keyword evidence="4" id="KW-1185">Reference proteome</keyword>
<dbReference type="SUPFAM" id="SSF81383">
    <property type="entry name" value="F-box domain"/>
    <property type="match status" value="1"/>
</dbReference>
<evidence type="ECO:0000259" key="2">
    <source>
        <dbReference type="PROSITE" id="PS50181"/>
    </source>
</evidence>
<feature type="region of interest" description="Disordered" evidence="1">
    <location>
        <begin position="83"/>
        <end position="120"/>
    </location>
</feature>
<evidence type="ECO:0000313" key="3">
    <source>
        <dbReference type="EMBL" id="KAF4971326.1"/>
    </source>
</evidence>
<evidence type="ECO:0000313" key="4">
    <source>
        <dbReference type="Proteomes" id="UP000635477"/>
    </source>
</evidence>